<reference evidence="3 4" key="1">
    <citation type="submission" date="2018-11" db="EMBL/GenBank/DDBJ databases">
        <title>Clostridium sp. nov., a member of the family Erysipelotrichaceae isolated from pig faeces.</title>
        <authorList>
            <person name="Chang Y.-H."/>
        </authorList>
    </citation>
    <scope>NUCLEOTIDE SEQUENCE [LARGE SCALE GENOMIC DNA]</scope>
    <source>
        <strain evidence="3 4">YH-panp20</strain>
    </source>
</reference>
<dbReference type="Pfam" id="PF01832">
    <property type="entry name" value="Glucosaminidase"/>
    <property type="match status" value="1"/>
</dbReference>
<comment type="caution">
    <text evidence="3">The sequence shown here is derived from an EMBL/GenBank/DDBJ whole genome shotgun (WGS) entry which is preliminary data.</text>
</comment>
<keyword evidence="1" id="KW-1133">Transmembrane helix</keyword>
<organism evidence="3 4">
    <name type="scientific">Absicoccus porci</name>
    <dbReference type="NCBI Taxonomy" id="2486576"/>
    <lineage>
        <taxon>Bacteria</taxon>
        <taxon>Bacillati</taxon>
        <taxon>Bacillota</taxon>
        <taxon>Erysipelotrichia</taxon>
        <taxon>Erysipelotrichales</taxon>
        <taxon>Erysipelotrichaceae</taxon>
        <taxon>Absicoccus</taxon>
    </lineage>
</organism>
<proteinExistence type="predicted"/>
<keyword evidence="1" id="KW-0812">Transmembrane</keyword>
<keyword evidence="1" id="KW-0472">Membrane</keyword>
<evidence type="ECO:0000313" key="3">
    <source>
        <dbReference type="EMBL" id="RNM30525.1"/>
    </source>
</evidence>
<dbReference type="EMBL" id="RJQC01000002">
    <property type="protein sequence ID" value="RNM30525.1"/>
    <property type="molecule type" value="Genomic_DNA"/>
</dbReference>
<feature type="transmembrane region" description="Helical" evidence="1">
    <location>
        <begin position="9"/>
        <end position="27"/>
    </location>
</feature>
<gene>
    <name evidence="3" type="ORF">EDX97_07010</name>
</gene>
<dbReference type="RefSeq" id="WP_128520435.1">
    <property type="nucleotide sequence ID" value="NZ_JALFCT010000010.1"/>
</dbReference>
<dbReference type="OrthoDB" id="9816557at2"/>
<dbReference type="InterPro" id="IPR002901">
    <property type="entry name" value="MGlyc_endo_b_GlcNAc-like_dom"/>
</dbReference>
<dbReference type="AlphaFoldDB" id="A0A3N0I0F1"/>
<evidence type="ECO:0000313" key="4">
    <source>
        <dbReference type="Proteomes" id="UP000276568"/>
    </source>
</evidence>
<dbReference type="GO" id="GO:0004040">
    <property type="term" value="F:amidase activity"/>
    <property type="evidence" value="ECO:0007669"/>
    <property type="project" value="InterPro"/>
</dbReference>
<evidence type="ECO:0000259" key="2">
    <source>
        <dbReference type="SMART" id="SM00047"/>
    </source>
</evidence>
<feature type="domain" description="Mannosyl-glycoprotein endo-beta-N-acetylglucosamidase-like" evidence="2">
    <location>
        <begin position="255"/>
        <end position="390"/>
    </location>
</feature>
<name>A0A3N0I0F1_9FIRM</name>
<protein>
    <recommendedName>
        <fullName evidence="2">Mannosyl-glycoprotein endo-beta-N-acetylglucosamidase-like domain-containing protein</fullName>
    </recommendedName>
</protein>
<sequence length="460" mass="51583">MRKLQRSQIILVLCFAMMIGIFLGFKFTESGTYQLVSYANGTTQIQDTYHHFWLAKNALAASNDRNLCIMDEQGNVLALKEGLVNLHTKAITENTSYTIDGTDEKGYINGQYGADALYLGTNHDGSKILCMISGVRAWFNRSDVVLYPYSDQVHSSYYTIQGNALNHTISLNVTDTQSVTYAIGPKPEGLQENTVYFSYDGHWFYDSFDKLSDDMQLERHDHAVNSTAYYNPYQFMPHRSTTSLSAEDFNTFLENKHRTNSLLYDQGETFLKGQNTYGINAAMVFSLACNESAYGQSTIAKLTNNLFGHAAYDSNPDAATSYASIANCIQAHDVDFIQKGYANPKDSRYRGSWFGDKSTGINVNYASDPYWGEKAASIYYQLEPNLKQKPSTWMCTQDIPVYDKPNGNVLYTYTKGSVISVIIKKQENGWIQIASEAPIKNGAIDVKGTYNNDSVYIEGD</sequence>
<accession>A0A3N0I0F1</accession>
<keyword evidence="4" id="KW-1185">Reference proteome</keyword>
<evidence type="ECO:0000256" key="1">
    <source>
        <dbReference type="SAM" id="Phobius"/>
    </source>
</evidence>
<dbReference type="Proteomes" id="UP000276568">
    <property type="component" value="Unassembled WGS sequence"/>
</dbReference>
<dbReference type="SMART" id="SM00047">
    <property type="entry name" value="LYZ2"/>
    <property type="match status" value="1"/>
</dbReference>
<dbReference type="Gene3D" id="1.10.530.10">
    <property type="match status" value="1"/>
</dbReference>